<dbReference type="PANTHER" id="PTHR43766">
    <property type="entry name" value="TRYPTOPHAN--TRNA LIGASE, MITOCHONDRIAL"/>
    <property type="match status" value="1"/>
</dbReference>
<dbReference type="EMBL" id="CAFBQS010000057">
    <property type="protein sequence ID" value="CAB5062186.1"/>
    <property type="molecule type" value="Genomic_DNA"/>
</dbReference>
<dbReference type="AlphaFoldDB" id="A0A6J7UBC8"/>
<dbReference type="PANTHER" id="PTHR43766:SF1">
    <property type="entry name" value="TRYPTOPHAN--TRNA LIGASE, MITOCHONDRIAL"/>
    <property type="match status" value="1"/>
</dbReference>
<accession>A0A6J7UBC8</accession>
<dbReference type="GO" id="GO:0005829">
    <property type="term" value="C:cytosol"/>
    <property type="evidence" value="ECO:0007669"/>
    <property type="project" value="TreeGrafter"/>
</dbReference>
<evidence type="ECO:0000313" key="1">
    <source>
        <dbReference type="EMBL" id="CAB5062186.1"/>
    </source>
</evidence>
<dbReference type="SUPFAM" id="SSF52374">
    <property type="entry name" value="Nucleotidylyl transferase"/>
    <property type="match status" value="1"/>
</dbReference>
<organism evidence="1">
    <name type="scientific">freshwater metagenome</name>
    <dbReference type="NCBI Taxonomy" id="449393"/>
    <lineage>
        <taxon>unclassified sequences</taxon>
        <taxon>metagenomes</taxon>
        <taxon>ecological metagenomes</taxon>
    </lineage>
</organism>
<protein>
    <submittedName>
        <fullName evidence="1">Unannotated protein</fullName>
    </submittedName>
</protein>
<sequence length="89" mass="9501">MLTIYSALTGQSINQLEENYSGKGYGDLKKELADVVVGVLEPIRNSALDYLKDPAQLQSILKDGGQRAGSVAAQTLRNVYSAMGLVARG</sequence>
<dbReference type="Gene3D" id="3.40.50.620">
    <property type="entry name" value="HUPs"/>
    <property type="match status" value="1"/>
</dbReference>
<reference evidence="1" key="1">
    <citation type="submission" date="2020-05" db="EMBL/GenBank/DDBJ databases">
        <authorList>
            <person name="Chiriac C."/>
            <person name="Salcher M."/>
            <person name="Ghai R."/>
            <person name="Kavagutti S V."/>
        </authorList>
    </citation>
    <scope>NUCLEOTIDE SEQUENCE</scope>
</reference>
<dbReference type="InterPro" id="IPR014729">
    <property type="entry name" value="Rossmann-like_a/b/a_fold"/>
</dbReference>
<dbReference type="InterPro" id="IPR050203">
    <property type="entry name" value="Trp-tRNA_synthetase"/>
</dbReference>
<dbReference type="GO" id="GO:0006436">
    <property type="term" value="P:tryptophanyl-tRNA aminoacylation"/>
    <property type="evidence" value="ECO:0007669"/>
    <property type="project" value="TreeGrafter"/>
</dbReference>
<proteinExistence type="predicted"/>
<dbReference type="GO" id="GO:0004830">
    <property type="term" value="F:tryptophan-tRNA ligase activity"/>
    <property type="evidence" value="ECO:0007669"/>
    <property type="project" value="TreeGrafter"/>
</dbReference>
<name>A0A6J7UBC8_9ZZZZ</name>
<dbReference type="Gene3D" id="1.10.240.10">
    <property type="entry name" value="Tyrosyl-Transfer RNA Synthetase"/>
    <property type="match status" value="1"/>
</dbReference>
<gene>
    <name evidence="1" type="ORF">UFOPK4366_00425</name>
</gene>